<feature type="transmembrane region" description="Helical" evidence="7">
    <location>
        <begin position="79"/>
        <end position="99"/>
    </location>
</feature>
<dbReference type="Gene3D" id="1.20.120.1220">
    <property type="match status" value="1"/>
</dbReference>
<comment type="similarity">
    <text evidence="2">Belongs to the peptidase A24 family.</text>
</comment>
<keyword evidence="5 7" id="KW-1133">Transmembrane helix</keyword>
<gene>
    <name evidence="10" type="ORF">KM312_11265</name>
</gene>
<feature type="domain" description="Prepilin type IV endopeptidase peptidase" evidence="8">
    <location>
        <begin position="114"/>
        <end position="217"/>
    </location>
</feature>
<dbReference type="InterPro" id="IPR010627">
    <property type="entry name" value="Prepilin_pept_A24_N"/>
</dbReference>
<dbReference type="GO" id="GO:0005886">
    <property type="term" value="C:plasma membrane"/>
    <property type="evidence" value="ECO:0007669"/>
    <property type="project" value="UniProtKB-SubCell"/>
</dbReference>
<evidence type="ECO:0000259" key="9">
    <source>
        <dbReference type="Pfam" id="PF06750"/>
    </source>
</evidence>
<proteinExistence type="inferred from homology"/>
<name>A0A947CY91_HYDSH</name>
<feature type="transmembrane region" description="Helical" evidence="7">
    <location>
        <begin position="156"/>
        <end position="176"/>
    </location>
</feature>
<keyword evidence="3" id="KW-1003">Cell membrane</keyword>
<dbReference type="InterPro" id="IPR000045">
    <property type="entry name" value="Prepilin_IV_endopep_pep"/>
</dbReference>
<evidence type="ECO:0000256" key="7">
    <source>
        <dbReference type="SAM" id="Phobius"/>
    </source>
</evidence>
<dbReference type="EMBL" id="JAHHQF010000080">
    <property type="protein sequence ID" value="MBT9283199.1"/>
    <property type="molecule type" value="Genomic_DNA"/>
</dbReference>
<sequence>MALDFYQIFYIPAVALFGLVYGSFLNVVALRTLEGRSIVRPPSQCPHCGARLSPRELIPVVSYVIQKGRCRACGARISFLYPLGEALTAALFLWLFLLWREGRLSAWEALSEAVFASLLIVVTIADLKSLRIPNPVLLFFAPVLFFLRWAADPSGIGRILLGGLLFGGVFGLIYALSRGGMGLGDVKYAAVLGLYLGPEALLPLILLASLSGFFVALALIAAGRKTRKDAVPFGPFLSLAAWVLSLYGRDLVVWYFSLW</sequence>
<dbReference type="Proteomes" id="UP000748108">
    <property type="component" value="Unassembled WGS sequence"/>
</dbReference>
<keyword evidence="4 7" id="KW-0812">Transmembrane</keyword>
<evidence type="ECO:0000313" key="11">
    <source>
        <dbReference type="Proteomes" id="UP000748108"/>
    </source>
</evidence>
<accession>A0A947CY91</accession>
<dbReference type="GO" id="GO:0004190">
    <property type="term" value="F:aspartic-type endopeptidase activity"/>
    <property type="evidence" value="ECO:0007669"/>
    <property type="project" value="InterPro"/>
</dbReference>
<comment type="caution">
    <text evidence="10">The sequence shown here is derived from an EMBL/GenBank/DDBJ whole genome shotgun (WGS) entry which is preliminary data.</text>
</comment>
<dbReference type="InterPro" id="IPR050882">
    <property type="entry name" value="Prepilin_peptidase/N-MTase"/>
</dbReference>
<feature type="transmembrane region" description="Helical" evidence="7">
    <location>
        <begin position="132"/>
        <end position="150"/>
    </location>
</feature>
<dbReference type="GO" id="GO:0006465">
    <property type="term" value="P:signal peptide processing"/>
    <property type="evidence" value="ECO:0007669"/>
    <property type="project" value="TreeGrafter"/>
</dbReference>
<keyword evidence="6 7" id="KW-0472">Membrane</keyword>
<reference evidence="10" key="1">
    <citation type="journal article" date="2021" name="Microbiology">
        <title>Metagenomic Analysis of the Microbial Community in the Underground Coal Fire Area (Kemerovo Region, Russia) Revealed Predominance of Thermophilic Members of the Phyla Deinococcus-thermus, Aquificae, and Firmicutes.</title>
        <authorList>
            <person name="Kadnikov V."/>
            <person name="Mardanov A.V."/>
            <person name="Beletsky A.V."/>
            <person name="Karnachuk O.V."/>
            <person name="Ravin N.V."/>
        </authorList>
    </citation>
    <scope>NUCLEOTIDE SEQUENCE</scope>
    <source>
        <strain evidence="10">RBS10-49</strain>
    </source>
</reference>
<dbReference type="PANTHER" id="PTHR30487:SF0">
    <property type="entry name" value="PREPILIN LEADER PEPTIDASE_N-METHYLTRANSFERASE-RELATED"/>
    <property type="match status" value="1"/>
</dbReference>
<feature type="transmembrane region" description="Helical" evidence="7">
    <location>
        <begin position="6"/>
        <end position="30"/>
    </location>
</feature>
<evidence type="ECO:0000256" key="4">
    <source>
        <dbReference type="ARBA" id="ARBA00022692"/>
    </source>
</evidence>
<evidence type="ECO:0000313" key="10">
    <source>
        <dbReference type="EMBL" id="MBT9283199.1"/>
    </source>
</evidence>
<dbReference type="AlphaFoldDB" id="A0A947CY91"/>
<evidence type="ECO:0000256" key="6">
    <source>
        <dbReference type="ARBA" id="ARBA00023136"/>
    </source>
</evidence>
<evidence type="ECO:0000256" key="1">
    <source>
        <dbReference type="ARBA" id="ARBA00004651"/>
    </source>
</evidence>
<feature type="domain" description="Prepilin peptidase A24 N-terminal" evidence="9">
    <location>
        <begin position="16"/>
        <end position="97"/>
    </location>
</feature>
<dbReference type="Pfam" id="PF06750">
    <property type="entry name" value="A24_N_bact"/>
    <property type="match status" value="1"/>
</dbReference>
<feature type="transmembrane region" description="Helical" evidence="7">
    <location>
        <begin position="233"/>
        <end position="256"/>
    </location>
</feature>
<evidence type="ECO:0000259" key="8">
    <source>
        <dbReference type="Pfam" id="PF01478"/>
    </source>
</evidence>
<comment type="subcellular location">
    <subcellularLocation>
        <location evidence="1">Cell membrane</location>
        <topology evidence="1">Multi-pass membrane protein</topology>
    </subcellularLocation>
</comment>
<organism evidence="10 11">
    <name type="scientific">Hydrogenibacillus schlegelii</name>
    <name type="common">Bacillus schlegelii</name>
    <dbReference type="NCBI Taxonomy" id="1484"/>
    <lineage>
        <taxon>Bacteria</taxon>
        <taxon>Bacillati</taxon>
        <taxon>Bacillota</taxon>
        <taxon>Bacilli</taxon>
        <taxon>Bacillales</taxon>
        <taxon>Bacillales Family X. Incertae Sedis</taxon>
        <taxon>Hydrogenibacillus</taxon>
    </lineage>
</organism>
<evidence type="ECO:0000256" key="2">
    <source>
        <dbReference type="ARBA" id="ARBA00005801"/>
    </source>
</evidence>
<dbReference type="Pfam" id="PF01478">
    <property type="entry name" value="Peptidase_A24"/>
    <property type="match status" value="1"/>
</dbReference>
<protein>
    <submittedName>
        <fullName evidence="10">Prepilin peptidase</fullName>
    </submittedName>
</protein>
<evidence type="ECO:0000256" key="3">
    <source>
        <dbReference type="ARBA" id="ARBA00022475"/>
    </source>
</evidence>
<dbReference type="PANTHER" id="PTHR30487">
    <property type="entry name" value="TYPE 4 PREPILIN-LIKE PROTEINS LEADER PEPTIDE-PROCESSING ENZYME"/>
    <property type="match status" value="1"/>
</dbReference>
<feature type="transmembrane region" description="Helical" evidence="7">
    <location>
        <begin position="188"/>
        <end position="221"/>
    </location>
</feature>
<evidence type="ECO:0000256" key="5">
    <source>
        <dbReference type="ARBA" id="ARBA00022989"/>
    </source>
</evidence>